<feature type="transmembrane region" description="Helical" evidence="6">
    <location>
        <begin position="247"/>
        <end position="267"/>
    </location>
</feature>
<feature type="transmembrane region" description="Helical" evidence="6">
    <location>
        <begin position="379"/>
        <end position="401"/>
    </location>
</feature>
<sequence>MISRRIPVSLTGALWALAAQASQAVGSFLIMALAARTLEIEELGKLGVLYGVLVLCAATTSGFVGDSLTVLDRSGRRLRAGMQLWLLTLSCACGVLVPTISFAIGFVSGVEALLLGLAVAAYLVEDVLRRLLMAHLGFARIVVMDLSVTCVALSMVWLQNVNGHPSLTGYLAAIACGQSAGIVVGAALVPRPDRYLVRFRGADWNAVAAYGSWRAAQQMLRPGLMTAMRLALMILVTLAATGQLEIARIYAAPAMLFVGGISSYLFAAYAKNRASTVAALLAQADRALLIVLGITATGAAVALWALPVAGPLATGQTPDFLAVAGWLAYAASVAIVSPYGALAAIKGSAKRVFALRLADTLVSLACVVLILHLTGDFALAPWAAALGSALGGTAIRLLLLVPLKRDEMQKAHISPPYERQSGTHV</sequence>
<evidence type="ECO:0000313" key="8">
    <source>
        <dbReference type="Proteomes" id="UP000829069"/>
    </source>
</evidence>
<feature type="transmembrane region" description="Helical" evidence="6">
    <location>
        <begin position="136"/>
        <end position="158"/>
    </location>
</feature>
<feature type="transmembrane region" description="Helical" evidence="6">
    <location>
        <begin position="48"/>
        <end position="71"/>
    </location>
</feature>
<protein>
    <recommendedName>
        <fullName evidence="9">Membrane protein involved in the export of O-antigen and teichoic acid</fullName>
    </recommendedName>
</protein>
<feature type="transmembrane region" description="Helical" evidence="6">
    <location>
        <begin position="223"/>
        <end position="241"/>
    </location>
</feature>
<evidence type="ECO:0000256" key="6">
    <source>
        <dbReference type="SAM" id="Phobius"/>
    </source>
</evidence>
<evidence type="ECO:0008006" key="9">
    <source>
        <dbReference type="Google" id="ProtNLM"/>
    </source>
</evidence>
<feature type="transmembrane region" description="Helical" evidence="6">
    <location>
        <begin position="287"/>
        <end position="306"/>
    </location>
</feature>
<feature type="transmembrane region" description="Helical" evidence="6">
    <location>
        <begin position="170"/>
        <end position="190"/>
    </location>
</feature>
<feature type="transmembrane region" description="Helical" evidence="6">
    <location>
        <begin position="106"/>
        <end position="124"/>
    </location>
</feature>
<gene>
    <name evidence="7" type="ORF">MNQ99_13545</name>
</gene>
<feature type="transmembrane region" description="Helical" evidence="6">
    <location>
        <begin position="352"/>
        <end position="373"/>
    </location>
</feature>
<keyword evidence="5 6" id="KW-0472">Membrane</keyword>
<dbReference type="Proteomes" id="UP000829069">
    <property type="component" value="Chromosome"/>
</dbReference>
<dbReference type="RefSeq" id="WP_241913292.1">
    <property type="nucleotide sequence ID" value="NZ_CP093326.1"/>
</dbReference>
<evidence type="ECO:0000313" key="7">
    <source>
        <dbReference type="EMBL" id="UNK44971.1"/>
    </source>
</evidence>
<dbReference type="InterPro" id="IPR050833">
    <property type="entry name" value="Poly_Biosynth_Transport"/>
</dbReference>
<keyword evidence="4 6" id="KW-1133">Transmembrane helix</keyword>
<evidence type="ECO:0000256" key="3">
    <source>
        <dbReference type="ARBA" id="ARBA00022692"/>
    </source>
</evidence>
<accession>A0ABY3W9I7</accession>
<dbReference type="EMBL" id="CP093326">
    <property type="protein sequence ID" value="UNK44971.1"/>
    <property type="molecule type" value="Genomic_DNA"/>
</dbReference>
<feature type="transmembrane region" description="Helical" evidence="6">
    <location>
        <begin position="326"/>
        <end position="345"/>
    </location>
</feature>
<keyword evidence="3 6" id="KW-0812">Transmembrane</keyword>
<feature type="transmembrane region" description="Helical" evidence="6">
    <location>
        <begin position="83"/>
        <end position="100"/>
    </location>
</feature>
<comment type="subcellular location">
    <subcellularLocation>
        <location evidence="1">Cell membrane</location>
        <topology evidence="1">Multi-pass membrane protein</topology>
    </subcellularLocation>
</comment>
<dbReference type="PANTHER" id="PTHR30250:SF11">
    <property type="entry name" value="O-ANTIGEN TRANSPORTER-RELATED"/>
    <property type="match status" value="1"/>
</dbReference>
<proteinExistence type="predicted"/>
<keyword evidence="8" id="KW-1185">Reference proteome</keyword>
<evidence type="ECO:0000256" key="2">
    <source>
        <dbReference type="ARBA" id="ARBA00022475"/>
    </source>
</evidence>
<reference evidence="7 8" key="1">
    <citation type="submission" date="2022-03" db="EMBL/GenBank/DDBJ databases">
        <title>Isotopic signatures of nitrous oxide derived from detoxification processes.</title>
        <authorList>
            <person name="Behrendt U."/>
            <person name="Buchen C."/>
            <person name="Well R."/>
            <person name="Ulrich A."/>
            <person name="Rohe L."/>
            <person name="Kolb S."/>
            <person name="Schloter M."/>
            <person name="Horn M.A."/>
            <person name="Augustin J."/>
        </authorList>
    </citation>
    <scope>NUCLEOTIDE SEQUENCE [LARGE SCALE GENOMIC DNA]</scope>
    <source>
        <strain evidence="7 8">S4-C24</strain>
    </source>
</reference>
<organism evidence="7 8">
    <name type="scientific">Arthrobacter sulfonylureivorans</name>
    <dbReference type="NCBI Taxonomy" id="2486855"/>
    <lineage>
        <taxon>Bacteria</taxon>
        <taxon>Bacillati</taxon>
        <taxon>Actinomycetota</taxon>
        <taxon>Actinomycetes</taxon>
        <taxon>Micrococcales</taxon>
        <taxon>Micrococcaceae</taxon>
        <taxon>Arthrobacter</taxon>
    </lineage>
</organism>
<name>A0ABY3W9I7_9MICC</name>
<evidence type="ECO:0000256" key="5">
    <source>
        <dbReference type="ARBA" id="ARBA00023136"/>
    </source>
</evidence>
<evidence type="ECO:0000256" key="1">
    <source>
        <dbReference type="ARBA" id="ARBA00004651"/>
    </source>
</evidence>
<evidence type="ECO:0000256" key="4">
    <source>
        <dbReference type="ARBA" id="ARBA00022989"/>
    </source>
</evidence>
<keyword evidence="2" id="KW-1003">Cell membrane</keyword>
<dbReference type="PANTHER" id="PTHR30250">
    <property type="entry name" value="PST FAMILY PREDICTED COLANIC ACID TRANSPORTER"/>
    <property type="match status" value="1"/>
</dbReference>